<dbReference type="EMBL" id="AP035789">
    <property type="protein sequence ID" value="BFO80926.1"/>
    <property type="molecule type" value="Genomic_DNA"/>
</dbReference>
<organism evidence="1">
    <name type="scientific">Prevotella sp. GTC17262</name>
    <dbReference type="NCBI Taxonomy" id="3236797"/>
    <lineage>
        <taxon>Bacteria</taxon>
        <taxon>Pseudomonadati</taxon>
        <taxon>Bacteroidota</taxon>
        <taxon>Bacteroidia</taxon>
        <taxon>Bacteroidales</taxon>
        <taxon>Prevotellaceae</taxon>
        <taxon>Prevotella</taxon>
    </lineage>
</organism>
<dbReference type="InterPro" id="IPR050708">
    <property type="entry name" value="T6SS_VgrG/RHS"/>
</dbReference>
<proteinExistence type="predicted"/>
<accession>A0AB33JFD1</accession>
<sequence length="347" mass="39456">MSLKTDYCGNMIYENGKLARMLIDGGYITLTGNSPVYHYYLQDHLGNNRVVVQAGGSVEQVNHYYPFGGLFGESTGGGTQPYKYNGKELDRMHGLDWYDYGARHYDAALGRWMCMDPLAEKYYDVTPYGYCGNNPINIIDIHGDSLTMDSQSIMAVYNCLKDGTNITMKFTNGILDPNSIREVAENTDDVFLKDLYEISINPQMVELQTTQSNIYEMNGRIYDEAWKKPVDYNVMNETEPRRSQLINFGYPIGKTIIGNLGQTLYPQKSKELKRSLNNSVVVNINGLGTLNQQSCGIAHELAHVILFLRKLPHSHEGNGEFIYKRQWNVMGRFGYDYLESSSNSIFY</sequence>
<dbReference type="PANTHER" id="PTHR32305:SF15">
    <property type="entry name" value="PROTEIN RHSA-RELATED"/>
    <property type="match status" value="1"/>
</dbReference>
<reference evidence="1" key="1">
    <citation type="submission" date="2024-07" db="EMBL/GenBank/DDBJ databases">
        <title>Complete genome sequence of Prevotella sp. YM-2024 GTC17262.</title>
        <authorList>
            <person name="Hayashi M."/>
            <person name="Muto Y."/>
            <person name="Tanaka K."/>
            <person name="Niwa H."/>
        </authorList>
    </citation>
    <scope>NUCLEOTIDE SEQUENCE</scope>
    <source>
        <strain evidence="1">GTC17262</strain>
    </source>
</reference>
<dbReference type="PANTHER" id="PTHR32305">
    <property type="match status" value="1"/>
</dbReference>
<gene>
    <name evidence="1" type="ORF">GTC17262_11170</name>
</gene>
<dbReference type="Gene3D" id="2.180.10.10">
    <property type="entry name" value="RHS repeat-associated core"/>
    <property type="match status" value="1"/>
</dbReference>
<evidence type="ECO:0000313" key="1">
    <source>
        <dbReference type="EMBL" id="BFO80926.1"/>
    </source>
</evidence>
<dbReference type="NCBIfam" id="TIGR03696">
    <property type="entry name" value="Rhs_assc_core"/>
    <property type="match status" value="1"/>
</dbReference>
<evidence type="ECO:0008006" key="2">
    <source>
        <dbReference type="Google" id="ProtNLM"/>
    </source>
</evidence>
<name>A0AB33JFD1_9BACT</name>
<protein>
    <recommendedName>
        <fullName evidence="2">RHS repeat-associated core domain-containing protein</fullName>
    </recommendedName>
</protein>
<dbReference type="AlphaFoldDB" id="A0AB33JFD1"/>
<dbReference type="InterPro" id="IPR022385">
    <property type="entry name" value="Rhs_assc_core"/>
</dbReference>